<dbReference type="Proteomes" id="UP000000547">
    <property type="component" value="Chromosome"/>
</dbReference>
<name>Q482P7_COLP3</name>
<reference evidence="1" key="1">
    <citation type="journal article" date="2005" name="Proc. Natl. Acad. Sci. U.S.A.">
        <title>The psychrophilic lifestyle as revealed by the genome sequence of Colwellia psychrerythraea 34H through genomic and proteomic analyses.</title>
        <authorList>
            <person name="Methe B.A."/>
            <person name="Nelson K.E."/>
            <person name="Deming J.W."/>
            <person name="Momen B."/>
            <person name="Melamud E."/>
            <person name="Zhang X."/>
            <person name="Moult J."/>
            <person name="Madupu R."/>
            <person name="Nelson W.C."/>
            <person name="Dodson R.J."/>
            <person name="Brinkac L.M."/>
            <person name="Daugherty S.C."/>
            <person name="Durkin A.S."/>
            <person name="DeBoy R.T."/>
            <person name="Kolonay J.F."/>
            <person name="Sullivan S.A."/>
            <person name="Zhou L."/>
            <person name="Davidsen T.M."/>
            <person name="Wu M."/>
            <person name="Huston A.L."/>
            <person name="Lewis M."/>
            <person name="Weaver B."/>
            <person name="Weidman J.F."/>
            <person name="Khouri H."/>
            <person name="Utterback T.R."/>
            <person name="Feldblyum T.V."/>
            <person name="Fraser C.M."/>
        </authorList>
    </citation>
    <scope>NUCLEOTIDE SEQUENCE [LARGE SCALE GENOMIC DNA]</scope>
    <source>
        <strain evidence="1">34H</strain>
    </source>
</reference>
<evidence type="ECO:0000313" key="1">
    <source>
        <dbReference type="EMBL" id="AAZ24135.1"/>
    </source>
</evidence>
<dbReference type="KEGG" id="cps:CPS_2245"/>
<dbReference type="STRING" id="167879.CPS_2245"/>
<dbReference type="AlphaFoldDB" id="Q482P7"/>
<sequence>MCSLVTLSKHYSTKSKMFLAESFGQRFVGHFYGVIAFLCGTTT</sequence>
<organism evidence="1 2">
    <name type="scientific">Colwellia psychrerythraea (strain 34H / ATCC BAA-681)</name>
    <name type="common">Vibrio psychroerythus</name>
    <dbReference type="NCBI Taxonomy" id="167879"/>
    <lineage>
        <taxon>Bacteria</taxon>
        <taxon>Pseudomonadati</taxon>
        <taxon>Pseudomonadota</taxon>
        <taxon>Gammaproteobacteria</taxon>
        <taxon>Alteromonadales</taxon>
        <taxon>Colwelliaceae</taxon>
        <taxon>Colwellia</taxon>
    </lineage>
</organism>
<accession>Q482P7</accession>
<gene>
    <name evidence="1" type="ordered locus">CPS_2245</name>
</gene>
<dbReference type="HOGENOM" id="CLU_3232217_0_0_6"/>
<proteinExistence type="predicted"/>
<dbReference type="EMBL" id="CP000083">
    <property type="protein sequence ID" value="AAZ24135.1"/>
    <property type="molecule type" value="Genomic_DNA"/>
</dbReference>
<evidence type="ECO:0000313" key="2">
    <source>
        <dbReference type="Proteomes" id="UP000000547"/>
    </source>
</evidence>
<protein>
    <submittedName>
        <fullName evidence="1">Uncharacterized protein</fullName>
    </submittedName>
</protein>